<gene>
    <name evidence="3" type="ORF">EWU23_13580</name>
</gene>
<name>A0ABX0EZL2_9BACT</name>
<dbReference type="Proteomes" id="UP001318301">
    <property type="component" value="Unassembled WGS sequence"/>
</dbReference>
<dbReference type="Pfam" id="PF09134">
    <property type="entry name" value="Invasin_D3"/>
    <property type="match status" value="2"/>
</dbReference>
<evidence type="ECO:0000259" key="2">
    <source>
        <dbReference type="PROSITE" id="PS51127"/>
    </source>
</evidence>
<protein>
    <recommendedName>
        <fullName evidence="2">Big-1 domain-containing protein</fullName>
    </recommendedName>
</protein>
<keyword evidence="4" id="KW-1185">Reference proteome</keyword>
<evidence type="ECO:0000256" key="1">
    <source>
        <dbReference type="ARBA" id="ARBA00010116"/>
    </source>
</evidence>
<dbReference type="InterPro" id="IPR013783">
    <property type="entry name" value="Ig-like_fold"/>
</dbReference>
<evidence type="ECO:0000313" key="4">
    <source>
        <dbReference type="Proteomes" id="UP001318301"/>
    </source>
</evidence>
<evidence type="ECO:0000313" key="3">
    <source>
        <dbReference type="EMBL" id="NGZ45508.1"/>
    </source>
</evidence>
<accession>A0ABX0EZL2</accession>
<sequence length="3571" mass="351433">NATGNSHELSVTVLPATFSKLVVSLASPQVNGTAFTGTNTLTAQDAYGNTVTSFNANANNITVSTSLTGSISGLSNGAVMNNAVDFTSGVANLTSLGLTFTGTSGTGTFTFTPATGTAVTSSSITVNPGTATKFIVTGTGTQTAGGSQTITVTAKDASGNTATGYTGDKSIVLSGANSSTNPSTAATARDKDLADINFGTATVVTFSNGVGTALVKLYKAETALLVATQGAVTTSGANRLSVAVSAATLDKLVANLASPQTNGTAFTGTNTLTAQDAYGNTVTTFAANTNNVTVTSTLTGTISGLGSGTNNVLNQAGDFTSGVADLTSLGLKFTGTVGTGTFSFATASGATGTSGNVTINTGSATRLVITGTSTITAGTSQTITLTAKDAQGNTVTSYAGVKALTFSGANVSHNPQTAPTVGGIDFGTSTNVTFTNGVATASMVLYAAEVSNIVANDGSIASSGADRLTVTVNYSTLNKFEASLTTPQTSGAVITGVNTITAEDAYGNAVLTFDASTNNVTATTSLGGAITGLSGVDKLTSNTDFVNGVADLTGKLIYTGTSGSGTITFTSTTGGATGSFNGVINPGAATKFVVTGSGTETAGQAQTITITAKDASGNTATAYTGTKSVTFTGAASSSNPVTVPTVGGTNFGTATNISFSNGVATASMVLYKAETVNVVATQSAITTSGADRLGVLVAASPFSKFVVSLTSPQTNGVAFTGTNTLTAQDAYGNTSLYNASTNPVTVTTSLTGTITGLSGTNILNSAGDFTAGVANLSSSLIFSGTVGTGTFTFTPTTGTSVTSSNVTVGSGAATKFVITGSGTQVAGATQTMTITAKDANGNTATGYTGNQTLTFSGASSSANPVTAPNATDNTSAAIDFGTATTIAFTSGVATSDLKLYKVETANIAASAVGINASTGGDRLTVVVSHGVATKFTVSLTSPQNSGTAFTGTNTLTAYDAYGNVATTFNASANVITVTSSLTGTISGLNGSNVLNNAADFSTGVANLSSKLTFTGTIGTGTFTFTPASGTPVTSGSVTMGAGTVIRLVVTGTGTQTAGGTQSITITAKDANGNTVTTYTGDHDVTFAGASSSTNPVTVPTVTDKTAAAVNFGTATTMTFTAGVATGSMALYKAESTFITASATAISASTGGDRLSITVSPSVGAKFTVSLASPQNSGIAFTGTNTLTAYDFWGNVATGFNAATNNMTVTSTLTGTISGLTGTNKLNNVSDFTSGVSSIAGLTFTGNTGTGTFTFTPASGTAVTSSNVTISAGTVSKLVITGTGSQTAGAAQTITITAKDADGNTVTGYSGDKTLTFSGATSSVNPVTAPTVTNKNSTAINLGSNTIVTFTNGVGTASMILYKAESALVSVTDGTVSSSANEDKLSVAVSGATASKLVATSLSPAYPTMGSNNATLNALVQDTYGNQVNVSTNTTLQLGLTIGGVDKTDKLVRTTSGGVLLSNPVTVTINAGSSSFLIDYLRFTESTRNTPLYTYNNNAIVTTTAISGMGLTASSTGSFTITEGAIYQPTSSGNWTSVGWEVSNDGGTVFSASVAPTQTSQGEYDIVKIPTGITTTLNTNIELYSLIIDGVFDLPSGSTLTLKLASDPIAANNIHTQGTFKNSGGTFVKELGTELLAFRGGTYEHARNGGVIPASTWTSNAGAGTHALLKVNGITNTALTGGLDQNFMNVEWNNASQSVTQTLHGNISVSQNFNLASGDLAIGANTLTLDGSMSTITGNLLGSSSSNLVVNTTSGTPTFSFKSGSRQLGNLTVNTASGIALDSDVLINGTLTFQNGKVVTNGGNILTLTSGASITGASSARYVQGKLARGIPQNSSTVNFPIGDSGNYAPLSLSFAGRSGNLTITTSTTVPGSAPAVGSGISQSKYINRYWTINDLDNTSGAYSSLDATLNYVGGDVQGSANTAAIIVRKKLGDVWSIGNAGTRTGTSVQSSGFTSLGDFYAGETAGTNKFVINAPANIAAGTRAAYTVSRRDIANLSNTVGAQTVYLYNSGGTFHSTASNGSIITSVNIADGDSIANFWFRNTLAGNYSVTVSDATPSADGATGILDASDNITVNPASVDAAISTLLPTSASITADGASTQVLTVRAKDAFGNNLLAGGSTVTITKLSGTGSISIVNDGGNGTYTATVTAASAAGSGVFVATIGGAEVKSGSGVQTEATVTYVPGAIDAVVTTLTPTSASIIADGLTTQVLTVTAKDANGNNIGTGGATVTITKQSGSGSIGTVSDAGNGTYTATVTSPTTAGSGVFIATIGGTAVKSGGGSQTQSTITFAPGAATKLVVTGTASQTAGGTQTITITAKDANGNTATTYTGSHTLTFSGAGSSLSPSTAPTVAGTNFGTGTSLTFSNGVASASMRLYKAEAATVSATDGTISSSGADRLSVTVSPSTLSKFAVDLTSPQINAVAWTGVNTITAQDQYGNTVTDFDASQNIISVTGVPDVGIVISGLSGGNVLNSAADFVNGVSNLTNKLTLTGISGTGALVFTSASGATGTDSGDLLPGDATKFVVTGNTTQTAGNAQTITITAKDVSGNTATGYTGSKSIIFSGAASSSSPATAPTVASTDFGTATSLTFTNGVATASMALYKAESAVIVATQGAITTSGGDRLSITVGAASFSKLSVSLTSPQVSGVSFTGTNNLTALDAYGNTVTTFNAALNHITVTTSLSGTISGFVGGDVILASERFVNGVADISGWLKYTGAVGSGTFTFTPATGTAVTSSSITINSGAATKLVVTGTGTQTAGAAQTITVTAKDASGNTATAYTGSHTITFSGANSSDSPATAPTVAGTDLGTGTSLTFTNGVATASMVLYKAESATIAATDGSIVAAGADRLSVTVSQASFSKLAVSLASPQVNGTAFTGTNTLTAQDAYGNTVTSFNASGNNITVTTSLTGSIIGLSGTNKLTSGADFTSGVANLTGLGLTFTGTSGAGTFTFTPATGTAVTSSSITVSAGEATKLVVTGTGTQTAGGSQTITVTAKDANGNTATTYSGTKSITFSGAASSSSPATVPTVASTNFGQSTSMSFTSGVATASMALYKAESATIAATDGTLLAAGGDRLSVTVSPATYSKLAVSLATPQVNGVGFTGTNTLTAQDAYGNTVASFDASANNVTVTTTLTGAITGLSGTNKLSSAGDFTAGVANLTSQLIFTGTVGTGTFTFTPQSGTAVTSGTVQINSGVANHLMITGNASQNAGEAQTITIRAVDASHNTATGYAGSKSLTFSGAASSSSPVTVATANGTNFGTATSIVFTNGVATASVVLYQAESALITTTDGTINATGNSHELSVTVLPATFSKLVVSLASPQVNGTAFTGTNTLTAQDAYGNPITSFNASGNNITVTTSLTGSIIGLSGTNKLNNVADFTSGVANLTGLGLTFAGNAGAGTFTFTPATGTAVTSSSITVSAGEATKLVVTGTGTQTAGGSQTITVTAKDANGNTATTYSGTKSITFSGAASSSSPATVPTVASTNFGQSTSMSFTSGVATASMALYKAESATIAATDGTLLAAGGDRLSVTVSPATYSKLAVSLATPQVNGVGFTGTNTLTAQDAYGNTVA</sequence>
<dbReference type="PROSITE" id="PS51127">
    <property type="entry name" value="BIG1"/>
    <property type="match status" value="2"/>
</dbReference>
<proteinExistence type="inferred from homology"/>
<dbReference type="RefSeq" id="WP_166233161.1">
    <property type="nucleotide sequence ID" value="NZ_SEWW01000015.1"/>
</dbReference>
<comment type="caution">
    <text evidence="3">The sequence shown here is derived from an EMBL/GenBank/DDBJ whole genome shotgun (WGS) entry which is preliminary data.</text>
</comment>
<reference evidence="3 4" key="1">
    <citation type="submission" date="2019-02" db="EMBL/GenBank/DDBJ databases">
        <title>Genome of a new Bacteroidetes strain.</title>
        <authorList>
            <person name="Pitt A."/>
        </authorList>
    </citation>
    <scope>NUCLEOTIDE SEQUENCE [LARGE SCALE GENOMIC DNA]</scope>
    <source>
        <strain evidence="3 4">50C-KIRBA</strain>
    </source>
</reference>
<dbReference type="InterPro" id="IPR008964">
    <property type="entry name" value="Invasin/intimin_cell_adhesion"/>
</dbReference>
<dbReference type="InterPro" id="IPR015217">
    <property type="entry name" value="Invasin_dom_3"/>
</dbReference>
<dbReference type="EMBL" id="SEWW01000015">
    <property type="protein sequence ID" value="NGZ45508.1"/>
    <property type="molecule type" value="Genomic_DNA"/>
</dbReference>
<dbReference type="InterPro" id="IPR003344">
    <property type="entry name" value="Big_1_dom"/>
</dbReference>
<feature type="domain" description="Big-1" evidence="2">
    <location>
        <begin position="2191"/>
        <end position="2291"/>
    </location>
</feature>
<dbReference type="Gene3D" id="2.60.40.10">
    <property type="entry name" value="Immunoglobulins"/>
    <property type="match status" value="2"/>
</dbReference>
<feature type="non-terminal residue" evidence="3">
    <location>
        <position position="3571"/>
    </location>
</feature>
<dbReference type="SMART" id="SM00634">
    <property type="entry name" value="BID_1"/>
    <property type="match status" value="2"/>
</dbReference>
<feature type="non-terminal residue" evidence="3">
    <location>
        <position position="1"/>
    </location>
</feature>
<feature type="domain" description="Big-1" evidence="2">
    <location>
        <begin position="2083"/>
        <end position="2183"/>
    </location>
</feature>
<organism evidence="3 4">
    <name type="scientific">Aquirufa beregesia</name>
    <dbReference type="NCBI Taxonomy" id="2516556"/>
    <lineage>
        <taxon>Bacteria</taxon>
        <taxon>Pseudomonadati</taxon>
        <taxon>Bacteroidota</taxon>
        <taxon>Cytophagia</taxon>
        <taxon>Cytophagales</taxon>
        <taxon>Flectobacillaceae</taxon>
        <taxon>Aquirufa</taxon>
    </lineage>
</organism>
<dbReference type="SUPFAM" id="SSF49373">
    <property type="entry name" value="Invasin/intimin cell-adhesion fragments"/>
    <property type="match status" value="2"/>
</dbReference>
<comment type="similarity">
    <text evidence="1">Belongs to the intimin/invasin family.</text>
</comment>